<feature type="transmembrane region" description="Helical" evidence="15">
    <location>
        <begin position="628"/>
        <end position="648"/>
    </location>
</feature>
<keyword evidence="8 13" id="KW-0862">Zinc</keyword>
<dbReference type="PANTHER" id="PTHR12147:SF22">
    <property type="entry name" value="ENDOPLASMIC RETICULUM METALLOPEPTIDASE 1"/>
    <property type="match status" value="1"/>
</dbReference>
<evidence type="ECO:0000256" key="15">
    <source>
        <dbReference type="SAM" id="Phobius"/>
    </source>
</evidence>
<dbReference type="SUPFAM" id="SSF53187">
    <property type="entry name" value="Zn-dependent exopeptidases"/>
    <property type="match status" value="1"/>
</dbReference>
<evidence type="ECO:0000256" key="2">
    <source>
        <dbReference type="ARBA" id="ARBA00004477"/>
    </source>
</evidence>
<keyword evidence="12" id="KW-0325">Glycoprotein</keyword>
<comment type="similarity">
    <text evidence="13">Belongs to the peptidase M28 family.</text>
</comment>
<dbReference type="GeneID" id="95983344"/>
<name>A0ABR3Q9M1_9TREE</name>
<gene>
    <name evidence="17" type="ORF">Q8F55_002301</name>
</gene>
<evidence type="ECO:0000256" key="5">
    <source>
        <dbReference type="ARBA" id="ARBA00022723"/>
    </source>
</evidence>
<evidence type="ECO:0000256" key="12">
    <source>
        <dbReference type="ARBA" id="ARBA00023180"/>
    </source>
</evidence>
<evidence type="ECO:0000256" key="9">
    <source>
        <dbReference type="ARBA" id="ARBA00022989"/>
    </source>
</evidence>
<dbReference type="RefSeq" id="XP_069211294.1">
    <property type="nucleotide sequence ID" value="XM_069350908.1"/>
</dbReference>
<evidence type="ECO:0000259" key="16">
    <source>
        <dbReference type="Pfam" id="PF04389"/>
    </source>
</evidence>
<feature type="transmembrane region" description="Helical" evidence="15">
    <location>
        <begin position="501"/>
        <end position="518"/>
    </location>
</feature>
<keyword evidence="10" id="KW-0482">Metalloprotease</keyword>
<feature type="transmembrane region" description="Helical" evidence="15">
    <location>
        <begin position="428"/>
        <end position="452"/>
    </location>
</feature>
<reference evidence="17 18" key="1">
    <citation type="submission" date="2023-08" db="EMBL/GenBank/DDBJ databases">
        <title>Annotated Genome Sequence of Vanrija albida AlHP1.</title>
        <authorList>
            <person name="Herzog R."/>
        </authorList>
    </citation>
    <scope>NUCLEOTIDE SEQUENCE [LARGE SCALE GENOMIC DNA]</scope>
    <source>
        <strain evidence="17 18">AlHP1</strain>
    </source>
</reference>
<sequence>MPPKTSGGGGKAKHQDEGHKVHHHQEKTPWLWLLPVVTLLPWILTQLHYQLPAPQAPVDDEGRPQPSEQIVLKHIAGLENCGYRTVGTHEAVAGEQYVIGEARKLAERCAANGVLNCELDVQKGNGYHMFSIMDHDVLKVYAGITNVVLKISAKNPPSGKSDGPDAVLLGAHIDSTLPSPGASDDGMGVGVMLDIARVLVDRNQPFDNSIIFSAFPSFVRSGMLMAAVWNGGEETLQDGSHLYSTQHATGKDVRAMINLESAGSMGGALLFQATSREMLEAFAHAPLPRGTVIAADVFSSGIILSDTDFGQFEQYLNVSGLDMAVTGHSYFYHTRKDTLANIEKGSAQHFTTNIMAIVDYLLGPGSPLHHNEPFHPPDVVYMSLYDRVFVQWSMATADIAYVALAAIGGTVCVANLRRDRLKAFSIGLIGGPVGMIVGVLTAVGLAFLMILIDAKLRWFSHEGLCVVLYLPAAVFGQLGFQYLLSGLLSTTERAYMETASYFAQVATLLGYMLLLQAARIRSAYAFGIVAGILLIGAIGSQISYLLGRKSPRLPFFVAYVVPMSLLVVLGLEAYSTTLDIFVPLAGRMGRDAPSEIIISIISSAVGLALFPLNAPLFARLSRRGQKGILLRLFLGVVTVVVLYAGPWWSPYDSRHPKRVGIQYLYNHTSGDHVAHVAFMDAANPTNVITDFHERYGHGAELEHTVLTDYDSDWDTLYPVSTFLDTYRWKLPHVEFDWPKLGYQAKRTQHANGTASIHLKMNHTDLVWPAFAFEADLDDWSFDFDPPHGLKRHHIKAATSVDVHFTELELVVKLKPEEKLNVHWSAIDLNQMVPGTAFARGPDMPASKWLIEMDQWAKEKYDDSLELLMSGVVVGNIEV</sequence>
<keyword evidence="11 15" id="KW-0472">Membrane</keyword>
<evidence type="ECO:0000256" key="7">
    <source>
        <dbReference type="ARBA" id="ARBA00022824"/>
    </source>
</evidence>
<dbReference type="CDD" id="cd03875">
    <property type="entry name" value="M28_Fxna_like"/>
    <property type="match status" value="1"/>
</dbReference>
<protein>
    <recommendedName>
        <fullName evidence="13">Peptide hydrolase</fullName>
        <ecNumber evidence="13">3.4.-.-</ecNumber>
    </recommendedName>
</protein>
<feature type="region of interest" description="Disordered" evidence="14">
    <location>
        <begin position="1"/>
        <end position="22"/>
    </location>
</feature>
<dbReference type="PANTHER" id="PTHR12147">
    <property type="entry name" value="METALLOPEPTIDASE M28 FAMILY MEMBER"/>
    <property type="match status" value="1"/>
</dbReference>
<dbReference type="InterPro" id="IPR048024">
    <property type="entry name" value="Fxna-like_M28_dom"/>
</dbReference>
<evidence type="ECO:0000256" key="11">
    <source>
        <dbReference type="ARBA" id="ARBA00023136"/>
    </source>
</evidence>
<feature type="compositionally biased region" description="Gly residues" evidence="14">
    <location>
        <begin position="1"/>
        <end position="10"/>
    </location>
</feature>
<dbReference type="EMBL" id="JBBXJM010000002">
    <property type="protein sequence ID" value="KAL1411350.1"/>
    <property type="molecule type" value="Genomic_DNA"/>
</dbReference>
<organism evidence="17 18">
    <name type="scientific">Vanrija albida</name>
    <dbReference type="NCBI Taxonomy" id="181172"/>
    <lineage>
        <taxon>Eukaryota</taxon>
        <taxon>Fungi</taxon>
        <taxon>Dikarya</taxon>
        <taxon>Basidiomycota</taxon>
        <taxon>Agaricomycotina</taxon>
        <taxon>Tremellomycetes</taxon>
        <taxon>Trichosporonales</taxon>
        <taxon>Trichosporonaceae</taxon>
        <taxon>Vanrija</taxon>
    </lineage>
</organism>
<evidence type="ECO:0000313" key="18">
    <source>
        <dbReference type="Proteomes" id="UP001565368"/>
    </source>
</evidence>
<dbReference type="EC" id="3.4.-.-" evidence="13"/>
<dbReference type="InterPro" id="IPR045175">
    <property type="entry name" value="M28_fam"/>
</dbReference>
<evidence type="ECO:0000256" key="6">
    <source>
        <dbReference type="ARBA" id="ARBA00022801"/>
    </source>
</evidence>
<keyword evidence="5 13" id="KW-0479">Metal-binding</keyword>
<evidence type="ECO:0000256" key="13">
    <source>
        <dbReference type="RuleBase" id="RU361240"/>
    </source>
</evidence>
<dbReference type="InterPro" id="IPR007484">
    <property type="entry name" value="Peptidase_M28"/>
</dbReference>
<evidence type="ECO:0000256" key="4">
    <source>
        <dbReference type="ARBA" id="ARBA00022692"/>
    </source>
</evidence>
<dbReference type="Gene3D" id="3.40.630.10">
    <property type="entry name" value="Zn peptidases"/>
    <property type="match status" value="1"/>
</dbReference>
<keyword evidence="9 15" id="KW-1133">Transmembrane helix</keyword>
<feature type="domain" description="Peptidase M28" evidence="16">
    <location>
        <begin position="146"/>
        <end position="215"/>
    </location>
</feature>
<feature type="transmembrane region" description="Helical" evidence="15">
    <location>
        <begin position="399"/>
        <end position="416"/>
    </location>
</feature>
<feature type="domain" description="Peptidase M28" evidence="16">
    <location>
        <begin position="227"/>
        <end position="357"/>
    </location>
</feature>
<feature type="transmembrane region" description="Helical" evidence="15">
    <location>
        <begin position="596"/>
        <end position="616"/>
    </location>
</feature>
<keyword evidence="3 13" id="KW-0645">Protease</keyword>
<evidence type="ECO:0000256" key="1">
    <source>
        <dbReference type="ARBA" id="ARBA00001947"/>
    </source>
</evidence>
<accession>A0ABR3Q9M1</accession>
<evidence type="ECO:0000313" key="17">
    <source>
        <dbReference type="EMBL" id="KAL1411350.1"/>
    </source>
</evidence>
<feature type="transmembrane region" description="Helical" evidence="15">
    <location>
        <begin position="553"/>
        <end position="576"/>
    </location>
</feature>
<keyword evidence="6 13" id="KW-0378">Hydrolase</keyword>
<comment type="subcellular location">
    <subcellularLocation>
        <location evidence="2">Endoplasmic reticulum membrane</location>
        <topology evidence="2">Multi-pass membrane protein</topology>
    </subcellularLocation>
</comment>
<keyword evidence="4 15" id="KW-0812">Transmembrane</keyword>
<evidence type="ECO:0000256" key="14">
    <source>
        <dbReference type="SAM" id="MobiDB-lite"/>
    </source>
</evidence>
<feature type="transmembrane region" description="Helical" evidence="15">
    <location>
        <begin position="524"/>
        <end position="546"/>
    </location>
</feature>
<keyword evidence="18" id="KW-1185">Reference proteome</keyword>
<comment type="caution">
    <text evidence="17">The sequence shown here is derived from an EMBL/GenBank/DDBJ whole genome shotgun (WGS) entry which is preliminary data.</text>
</comment>
<evidence type="ECO:0000256" key="10">
    <source>
        <dbReference type="ARBA" id="ARBA00023049"/>
    </source>
</evidence>
<comment type="cofactor">
    <cofactor evidence="1">
        <name>Zn(2+)</name>
        <dbReference type="ChEBI" id="CHEBI:29105"/>
    </cofactor>
</comment>
<feature type="transmembrane region" description="Helical" evidence="15">
    <location>
        <begin position="458"/>
        <end position="480"/>
    </location>
</feature>
<keyword evidence="7" id="KW-0256">Endoplasmic reticulum</keyword>
<proteinExistence type="inferred from homology"/>
<evidence type="ECO:0000256" key="8">
    <source>
        <dbReference type="ARBA" id="ARBA00022833"/>
    </source>
</evidence>
<dbReference type="Proteomes" id="UP001565368">
    <property type="component" value="Unassembled WGS sequence"/>
</dbReference>
<dbReference type="Pfam" id="PF04389">
    <property type="entry name" value="Peptidase_M28"/>
    <property type="match status" value="2"/>
</dbReference>
<evidence type="ECO:0000256" key="3">
    <source>
        <dbReference type="ARBA" id="ARBA00022670"/>
    </source>
</evidence>